<dbReference type="InterPro" id="IPR050982">
    <property type="entry name" value="Auxin_biosynth/cation_transpt"/>
</dbReference>
<organism evidence="4 5">
    <name type="scientific">Cristinia sonorae</name>
    <dbReference type="NCBI Taxonomy" id="1940300"/>
    <lineage>
        <taxon>Eukaryota</taxon>
        <taxon>Fungi</taxon>
        <taxon>Dikarya</taxon>
        <taxon>Basidiomycota</taxon>
        <taxon>Agaricomycotina</taxon>
        <taxon>Agaricomycetes</taxon>
        <taxon>Agaricomycetidae</taxon>
        <taxon>Agaricales</taxon>
        <taxon>Pleurotineae</taxon>
        <taxon>Stephanosporaceae</taxon>
        <taxon>Cristinia</taxon>
    </lineage>
</organism>
<evidence type="ECO:0000256" key="3">
    <source>
        <dbReference type="ARBA" id="ARBA00023002"/>
    </source>
</evidence>
<keyword evidence="4" id="KW-0503">Monooxygenase</keyword>
<proteinExistence type="predicted"/>
<dbReference type="AlphaFoldDB" id="A0A8K0URS9"/>
<gene>
    <name evidence="4" type="ORF">BXZ70DRAFT_87958</name>
</gene>
<keyword evidence="2" id="KW-0274">FAD</keyword>
<dbReference type="Gene3D" id="3.50.50.60">
    <property type="entry name" value="FAD/NAD(P)-binding domain"/>
    <property type="match status" value="2"/>
</dbReference>
<name>A0A8K0URS9_9AGAR</name>
<protein>
    <submittedName>
        <fullName evidence="4">Dimethylaniline monooxygenase (N-oxide-forming)</fullName>
    </submittedName>
</protein>
<dbReference type="EMBL" id="JAEVFJ010000011">
    <property type="protein sequence ID" value="KAH8101974.1"/>
    <property type="molecule type" value="Genomic_DNA"/>
</dbReference>
<dbReference type="SUPFAM" id="SSF51905">
    <property type="entry name" value="FAD/NAD(P)-binding domain"/>
    <property type="match status" value="1"/>
</dbReference>
<dbReference type="GO" id="GO:0004499">
    <property type="term" value="F:N,N-dimethylaniline monooxygenase activity"/>
    <property type="evidence" value="ECO:0007669"/>
    <property type="project" value="InterPro"/>
</dbReference>
<keyword evidence="5" id="KW-1185">Reference proteome</keyword>
<dbReference type="GO" id="GO:0050661">
    <property type="term" value="F:NADP binding"/>
    <property type="evidence" value="ECO:0007669"/>
    <property type="project" value="InterPro"/>
</dbReference>
<evidence type="ECO:0000313" key="5">
    <source>
        <dbReference type="Proteomes" id="UP000813824"/>
    </source>
</evidence>
<keyword evidence="1" id="KW-0285">Flavoprotein</keyword>
<dbReference type="OrthoDB" id="74360at2759"/>
<dbReference type="Pfam" id="PF00743">
    <property type="entry name" value="FMO-like"/>
    <property type="match status" value="1"/>
</dbReference>
<evidence type="ECO:0000256" key="2">
    <source>
        <dbReference type="ARBA" id="ARBA00022827"/>
    </source>
</evidence>
<evidence type="ECO:0000313" key="4">
    <source>
        <dbReference type="EMBL" id="KAH8101974.1"/>
    </source>
</evidence>
<dbReference type="InterPro" id="IPR020946">
    <property type="entry name" value="Flavin_mOase-like"/>
</dbReference>
<evidence type="ECO:0000256" key="1">
    <source>
        <dbReference type="ARBA" id="ARBA00022630"/>
    </source>
</evidence>
<accession>A0A8K0URS9</accession>
<reference evidence="4" key="1">
    <citation type="journal article" date="2021" name="New Phytol.">
        <title>Evolutionary innovations through gain and loss of genes in the ectomycorrhizal Boletales.</title>
        <authorList>
            <person name="Wu G."/>
            <person name="Miyauchi S."/>
            <person name="Morin E."/>
            <person name="Kuo A."/>
            <person name="Drula E."/>
            <person name="Varga T."/>
            <person name="Kohler A."/>
            <person name="Feng B."/>
            <person name="Cao Y."/>
            <person name="Lipzen A."/>
            <person name="Daum C."/>
            <person name="Hundley H."/>
            <person name="Pangilinan J."/>
            <person name="Johnson J."/>
            <person name="Barry K."/>
            <person name="LaButti K."/>
            <person name="Ng V."/>
            <person name="Ahrendt S."/>
            <person name="Min B."/>
            <person name="Choi I.G."/>
            <person name="Park H."/>
            <person name="Plett J.M."/>
            <person name="Magnuson J."/>
            <person name="Spatafora J.W."/>
            <person name="Nagy L.G."/>
            <person name="Henrissat B."/>
            <person name="Grigoriev I.V."/>
            <person name="Yang Z.L."/>
            <person name="Xu J."/>
            <person name="Martin F.M."/>
        </authorList>
    </citation>
    <scope>NUCLEOTIDE SEQUENCE</scope>
    <source>
        <strain evidence="4">KKN 215</strain>
    </source>
</reference>
<comment type="caution">
    <text evidence="4">The sequence shown here is derived from an EMBL/GenBank/DDBJ whole genome shotgun (WGS) entry which is preliminary data.</text>
</comment>
<dbReference type="PANTHER" id="PTHR43539:SF68">
    <property type="entry name" value="FLAVIN-BINDING MONOOXYGENASE-LIKE PROTEIN (AFU_ORTHOLOGUE AFUA_4G09220)"/>
    <property type="match status" value="1"/>
</dbReference>
<dbReference type="Proteomes" id="UP000813824">
    <property type="component" value="Unassembled WGS sequence"/>
</dbReference>
<keyword evidence="3" id="KW-0560">Oxidoreductase</keyword>
<dbReference type="InterPro" id="IPR036188">
    <property type="entry name" value="FAD/NAD-bd_sf"/>
</dbReference>
<dbReference type="PANTHER" id="PTHR43539">
    <property type="entry name" value="FLAVIN-BINDING MONOOXYGENASE-LIKE PROTEIN (AFU_ORTHOLOGUE AFUA_4G09220)"/>
    <property type="match status" value="1"/>
</dbReference>
<sequence>MATLQNEIIPQDVAHIWLTTFTDAITKGDVAAIVDNFLPFGWFKDVLTYTWNFRSLEGPEKITAYLSASGKLTPGYISAVKPYEDRWVRPSAVPAGKQTSVEVPFTFETPIAFGRGYARLLADASGQWKALAVCMSLTDLKGHEEQKFESGIYGGHTLAWADVYAERKLKVETEPQILIVGASQVGLITAAVCKQNGYRALLVEKTPRVGDIWRNRYPTLALHTTRRQHEMLYQPYPTTWPQFTPKDKFADWSESYAQHQDLVVWTSSQIEGKPVYNKDDRHWDVIINRNGTRSVLHPTHIVMATGALGGPVIVDLPGQSEFKGTALHASDYQGGPPYAGKRAIVIGAGNSSIDICQDLCFHKAKSVTMVQRSVTCVIGGETAEKNLMRMFKDDEPCAVGDLKFSTMPIGLLKKIQRSRTQEMWDEEPELFEKLRKGGVKLYMGPNGEGQLIMALERGGGFWVDKGGADLIANGDVKVKQGTEPIAFTETGLKFADGSELEADVVIFATGFTTIRETAKQIFGEETIKDMGPLHGLDHEGEFNAFRPTGHPGLWFATGGTMTARSLSKPLVMQFKAMELGLMPYAV</sequence>
<dbReference type="GO" id="GO:0050660">
    <property type="term" value="F:flavin adenine dinucleotide binding"/>
    <property type="evidence" value="ECO:0007669"/>
    <property type="project" value="InterPro"/>
</dbReference>